<evidence type="ECO:0000256" key="4">
    <source>
        <dbReference type="ARBA" id="ARBA00022807"/>
    </source>
</evidence>
<dbReference type="SMART" id="SM00287">
    <property type="entry name" value="SH3b"/>
    <property type="match status" value="3"/>
</dbReference>
<dbReference type="OrthoDB" id="9808890at2"/>
<dbReference type="RefSeq" id="WP_097645351.1">
    <property type="nucleotide sequence ID" value="NZ_NQWI01000108.1"/>
</dbReference>
<evidence type="ECO:0000256" key="3">
    <source>
        <dbReference type="ARBA" id="ARBA00022801"/>
    </source>
</evidence>
<dbReference type="Pfam" id="PF08239">
    <property type="entry name" value="SH3_3"/>
    <property type="match status" value="3"/>
</dbReference>
<dbReference type="Pfam" id="PF00877">
    <property type="entry name" value="NLPC_P60"/>
    <property type="match status" value="1"/>
</dbReference>
<keyword evidence="3 7" id="KW-0378">Hydrolase</keyword>
<keyword evidence="8" id="KW-1185">Reference proteome</keyword>
<evidence type="ECO:0000256" key="1">
    <source>
        <dbReference type="ARBA" id="ARBA00007074"/>
    </source>
</evidence>
<gene>
    <name evidence="7" type="ORF">CJ255_17285</name>
</gene>
<dbReference type="PANTHER" id="PTHR34408:SF1">
    <property type="entry name" value="GLYCOSYL HYDROLASE FAMILY 19 DOMAIN-CONTAINING PROTEIN HI_1415"/>
    <property type="match status" value="1"/>
</dbReference>
<dbReference type="GO" id="GO:0008234">
    <property type="term" value="F:cysteine-type peptidase activity"/>
    <property type="evidence" value="ECO:0007669"/>
    <property type="project" value="UniProtKB-KW"/>
</dbReference>
<dbReference type="PANTHER" id="PTHR34408">
    <property type="entry name" value="FAMILY PROTEIN, PUTATIVE-RELATED"/>
    <property type="match status" value="1"/>
</dbReference>
<dbReference type="PROSITE" id="PS51935">
    <property type="entry name" value="NLPC_P60"/>
    <property type="match status" value="1"/>
</dbReference>
<keyword evidence="2" id="KW-0645">Protease</keyword>
<dbReference type="InterPro" id="IPR000064">
    <property type="entry name" value="NLP_P60_dom"/>
</dbReference>
<evidence type="ECO:0000259" key="5">
    <source>
        <dbReference type="PROSITE" id="PS51781"/>
    </source>
</evidence>
<keyword evidence="4" id="KW-0788">Thiol protease</keyword>
<name>A0A2A6RFJ5_9CHLR</name>
<organism evidence="7 8">
    <name type="scientific">Candidatus Viridilinea mediisalina</name>
    <dbReference type="NCBI Taxonomy" id="2024553"/>
    <lineage>
        <taxon>Bacteria</taxon>
        <taxon>Bacillati</taxon>
        <taxon>Chloroflexota</taxon>
        <taxon>Chloroflexia</taxon>
        <taxon>Chloroflexales</taxon>
        <taxon>Chloroflexineae</taxon>
        <taxon>Oscillochloridaceae</taxon>
        <taxon>Candidatus Viridilinea</taxon>
    </lineage>
</organism>
<proteinExistence type="inferred from homology"/>
<reference evidence="8" key="1">
    <citation type="submission" date="2017-08" db="EMBL/GenBank/DDBJ databases">
        <authorList>
            <person name="Grouzdev D.S."/>
            <person name="Gaisin V.A."/>
            <person name="Rysina M.S."/>
            <person name="Gorlenko V.M."/>
        </authorList>
    </citation>
    <scope>NUCLEOTIDE SEQUENCE [LARGE SCALE GENOMIC DNA]</scope>
    <source>
        <strain evidence="8">Kir15-3F</strain>
    </source>
</reference>
<evidence type="ECO:0000313" key="8">
    <source>
        <dbReference type="Proteomes" id="UP000220527"/>
    </source>
</evidence>
<dbReference type="EMBL" id="NQWI01000108">
    <property type="protein sequence ID" value="PDW01792.1"/>
    <property type="molecule type" value="Genomic_DNA"/>
</dbReference>
<comment type="similarity">
    <text evidence="1">Belongs to the peptidase C40 family.</text>
</comment>
<dbReference type="GO" id="GO:0006508">
    <property type="term" value="P:proteolysis"/>
    <property type="evidence" value="ECO:0007669"/>
    <property type="project" value="UniProtKB-KW"/>
</dbReference>
<dbReference type="SUPFAM" id="SSF54001">
    <property type="entry name" value="Cysteine proteinases"/>
    <property type="match status" value="1"/>
</dbReference>
<dbReference type="Gene3D" id="2.30.30.40">
    <property type="entry name" value="SH3 Domains"/>
    <property type="match status" value="3"/>
</dbReference>
<evidence type="ECO:0000259" key="6">
    <source>
        <dbReference type="PROSITE" id="PS51935"/>
    </source>
</evidence>
<feature type="domain" description="NlpC/P60" evidence="6">
    <location>
        <begin position="419"/>
        <end position="546"/>
    </location>
</feature>
<sequence length="547" mass="58914">MIELNTKRMPAPSQSDVEQLQQIAANRRDRYRQQRHSVADVSRLIVNLLTSPKLWFAHLPLRFLLHTVIALILPLALLLSQLPARTPATAPVAHEAASTIYTDHHGVGMGTIDLTGREALPLVGDPPLDESAALPVPISLAPLSDVLAPTIIGATIAADSVRMRDGPGLAYDEVTRVNAGEQVEVLARHGEWLQLQREGDATLYWVAAELVDIPEAVLYTLDQVPTEMIPPPPPPKIAVVREQNLNLRDGPGTNYVSMARMSAGQELTLIQQYNGWFLVEYGTQYGWVTDEFLNIVPGVVERIPEATTIPDPNPPLVGTVLENSVNLRRGPGSAYDRVGSVNSGTGVTLLARHRDWYHVQLSSGTRAWVFSDLLRVSPMAARRVPVTNNIPALPVRTPVARTGGGGGGASAAVAAPVNVRASGDVASFAVQFVGSRYVWGGSSPSGFDCSGLTSYVYRQFGVHLPRTAASQYSSRVGAMIGGMGNLAPGDLMFFAGTAGGRGITHVSIYIGGGQMVHAMTPRYGVQISNIWSSYWQNTYVGAVRPYR</sequence>
<feature type="domain" description="SH3b" evidence="5">
    <location>
        <begin position="315"/>
        <end position="378"/>
    </location>
</feature>
<evidence type="ECO:0000313" key="7">
    <source>
        <dbReference type="EMBL" id="PDW01792.1"/>
    </source>
</evidence>
<protein>
    <submittedName>
        <fullName evidence="7">Glycoside hydrolase</fullName>
    </submittedName>
</protein>
<feature type="domain" description="SH3b" evidence="5">
    <location>
        <begin position="235"/>
        <end position="297"/>
    </location>
</feature>
<evidence type="ECO:0000256" key="2">
    <source>
        <dbReference type="ARBA" id="ARBA00022670"/>
    </source>
</evidence>
<comment type="caution">
    <text evidence="7">The sequence shown here is derived from an EMBL/GenBank/DDBJ whole genome shotgun (WGS) entry which is preliminary data.</text>
</comment>
<dbReference type="Gene3D" id="3.90.1720.10">
    <property type="entry name" value="endopeptidase domain like (from Nostoc punctiforme)"/>
    <property type="match status" value="1"/>
</dbReference>
<accession>A0A2A6RFJ5</accession>
<dbReference type="InterPro" id="IPR003646">
    <property type="entry name" value="SH3-like_bac-type"/>
</dbReference>
<dbReference type="InterPro" id="IPR052354">
    <property type="entry name" value="Cell_Wall_Dynamics_Protein"/>
</dbReference>
<dbReference type="Proteomes" id="UP000220527">
    <property type="component" value="Unassembled WGS sequence"/>
</dbReference>
<dbReference type="PROSITE" id="PS51781">
    <property type="entry name" value="SH3B"/>
    <property type="match status" value="2"/>
</dbReference>
<dbReference type="AlphaFoldDB" id="A0A2A6RFJ5"/>
<dbReference type="InterPro" id="IPR038765">
    <property type="entry name" value="Papain-like_cys_pep_sf"/>
</dbReference>